<dbReference type="EMBL" id="JAQJAN010000012">
    <property type="protein sequence ID" value="KAJ5716439.1"/>
    <property type="molecule type" value="Genomic_DNA"/>
</dbReference>
<evidence type="ECO:0000256" key="1">
    <source>
        <dbReference type="SAM" id="Phobius"/>
    </source>
</evidence>
<feature type="transmembrane region" description="Helical" evidence="1">
    <location>
        <begin position="62"/>
        <end position="83"/>
    </location>
</feature>
<dbReference type="Gene3D" id="1.20.1720.10">
    <property type="entry name" value="Multidrug resistance protein D"/>
    <property type="match status" value="1"/>
</dbReference>
<dbReference type="SUPFAM" id="SSF103473">
    <property type="entry name" value="MFS general substrate transporter"/>
    <property type="match status" value="1"/>
</dbReference>
<proteinExistence type="predicted"/>
<dbReference type="AlphaFoldDB" id="A0AAD6MTM5"/>
<comment type="caution">
    <text evidence="2">The sequence shown here is derived from an EMBL/GenBank/DDBJ whole genome shotgun (WGS) entry which is preliminary data.</text>
</comment>
<evidence type="ECO:0008006" key="4">
    <source>
        <dbReference type="Google" id="ProtNLM"/>
    </source>
</evidence>
<organism evidence="2 3">
    <name type="scientific">Penicillium malachiteum</name>
    <dbReference type="NCBI Taxonomy" id="1324776"/>
    <lineage>
        <taxon>Eukaryota</taxon>
        <taxon>Fungi</taxon>
        <taxon>Dikarya</taxon>
        <taxon>Ascomycota</taxon>
        <taxon>Pezizomycotina</taxon>
        <taxon>Eurotiomycetes</taxon>
        <taxon>Eurotiomycetidae</taxon>
        <taxon>Eurotiales</taxon>
        <taxon>Aspergillaceae</taxon>
        <taxon>Penicillium</taxon>
    </lineage>
</organism>
<keyword evidence="3" id="KW-1185">Reference proteome</keyword>
<dbReference type="InterPro" id="IPR036259">
    <property type="entry name" value="MFS_trans_sf"/>
</dbReference>
<protein>
    <recommendedName>
        <fullName evidence="4">Major facilitator superfamily (MFS) profile domain-containing protein</fullName>
    </recommendedName>
</protein>
<evidence type="ECO:0000313" key="2">
    <source>
        <dbReference type="EMBL" id="KAJ5716439.1"/>
    </source>
</evidence>
<keyword evidence="1" id="KW-1133">Transmembrane helix</keyword>
<dbReference type="Proteomes" id="UP001215712">
    <property type="component" value="Unassembled WGS sequence"/>
</dbReference>
<sequence>MPARLSQFASCSVGECALQEAVLKAEDLEKASHIEKPIQPSTQTIAVNSDKPFSAFSSRHKWMIVGLASMAAIFAPMSSNIYVPAIPVVSQDFNKSTQDIDLTLTIYL</sequence>
<name>A0AAD6MTM5_9EURO</name>
<keyword evidence="1" id="KW-0472">Membrane</keyword>
<reference evidence="2" key="1">
    <citation type="journal article" date="2023" name="IMA Fungus">
        <title>Comparative genomic study of the Penicillium genus elucidates a diverse pangenome and 15 lateral gene transfer events.</title>
        <authorList>
            <person name="Petersen C."/>
            <person name="Sorensen T."/>
            <person name="Nielsen M.R."/>
            <person name="Sondergaard T.E."/>
            <person name="Sorensen J.L."/>
            <person name="Fitzpatrick D.A."/>
            <person name="Frisvad J.C."/>
            <person name="Nielsen K.L."/>
        </authorList>
    </citation>
    <scope>NUCLEOTIDE SEQUENCE</scope>
    <source>
        <strain evidence="2">IBT 17514</strain>
    </source>
</reference>
<gene>
    <name evidence="2" type="ORF">N7493_008350</name>
</gene>
<keyword evidence="1" id="KW-0812">Transmembrane</keyword>
<accession>A0AAD6MTM5</accession>
<evidence type="ECO:0000313" key="3">
    <source>
        <dbReference type="Proteomes" id="UP001215712"/>
    </source>
</evidence>
<reference evidence="2" key="2">
    <citation type="submission" date="2023-01" db="EMBL/GenBank/DDBJ databases">
        <authorList>
            <person name="Petersen C."/>
        </authorList>
    </citation>
    <scope>NUCLEOTIDE SEQUENCE</scope>
    <source>
        <strain evidence="2">IBT 17514</strain>
    </source>
</reference>